<gene>
    <name evidence="3" type="ORF">VV01_17485</name>
</gene>
<proteinExistence type="predicted"/>
<dbReference type="EMBL" id="LAIR01000002">
    <property type="protein sequence ID" value="KNX38536.1"/>
    <property type="molecule type" value="Genomic_DNA"/>
</dbReference>
<dbReference type="PRINTS" id="PR00038">
    <property type="entry name" value="HTHLUXR"/>
</dbReference>
<dbReference type="PANTHER" id="PTHR43214">
    <property type="entry name" value="TWO-COMPONENT RESPONSE REGULATOR"/>
    <property type="match status" value="1"/>
</dbReference>
<dbReference type="SMART" id="SM00421">
    <property type="entry name" value="HTH_LUXR"/>
    <property type="match status" value="1"/>
</dbReference>
<comment type="caution">
    <text evidence="3">The sequence shown here is derived from an EMBL/GenBank/DDBJ whole genome shotgun (WGS) entry which is preliminary data.</text>
</comment>
<dbReference type="STRING" id="1631356.VV01_17485"/>
<dbReference type="InterPro" id="IPR000792">
    <property type="entry name" value="Tscrpt_reg_LuxR_C"/>
</dbReference>
<dbReference type="Gene3D" id="3.40.50.2300">
    <property type="match status" value="1"/>
</dbReference>
<sequence length="223" mass="24337">MTSSEPLHIAVVNEYGVVVRGMRAMLHRYERRVAVVELDVDSDTPRPIDIAVYDTFAQDQGDTGEVGRLARSARVGKVVVHTWNFHPDLVQASLERGVHGYLAKTMPAAALVDALERIHGGETVVSPPPGNSQVCGEWPGREEGLTPREAEVLALITQGLPNTVIAAQTQLSINSVKSYIRTGYRKIGVTSRSQAVLWGVRHGFEPDRRRHRPAGGATAYAAR</sequence>
<name>A0A0L6CL68_9MICO</name>
<dbReference type="GO" id="GO:0003677">
    <property type="term" value="F:DNA binding"/>
    <property type="evidence" value="ECO:0007669"/>
    <property type="project" value="UniProtKB-KW"/>
</dbReference>
<dbReference type="RefSeq" id="WP_050671008.1">
    <property type="nucleotide sequence ID" value="NZ_LAIR01000002.1"/>
</dbReference>
<evidence type="ECO:0000259" key="2">
    <source>
        <dbReference type="PROSITE" id="PS50043"/>
    </source>
</evidence>
<evidence type="ECO:0000256" key="1">
    <source>
        <dbReference type="ARBA" id="ARBA00023125"/>
    </source>
</evidence>
<dbReference type="SUPFAM" id="SSF52172">
    <property type="entry name" value="CheY-like"/>
    <property type="match status" value="1"/>
</dbReference>
<keyword evidence="1" id="KW-0238">DNA-binding</keyword>
<dbReference type="PATRIC" id="fig|1631356.3.peg.3481"/>
<reference evidence="4" key="1">
    <citation type="submission" date="2015-03" db="EMBL/GenBank/DDBJ databases">
        <title>Luteipulveratus halotolerans sp. nov., a novel actinobacterium (Dermacoccaceae) from Sarawak, Malaysia.</title>
        <authorList>
            <person name="Juboi H."/>
            <person name="Basik A."/>
            <person name="Shamsul S.S."/>
            <person name="Arnold P."/>
            <person name="Schmitt E.K."/>
            <person name="Sanglier J.-J."/>
            <person name="Yeo T."/>
        </authorList>
    </citation>
    <scope>NUCLEOTIDE SEQUENCE [LARGE SCALE GENOMIC DNA]</scope>
    <source>
        <strain evidence="4">C296001</strain>
    </source>
</reference>
<evidence type="ECO:0000313" key="4">
    <source>
        <dbReference type="Proteomes" id="UP000037397"/>
    </source>
</evidence>
<dbReference type="PANTHER" id="PTHR43214:SF42">
    <property type="entry name" value="TRANSCRIPTIONAL REGULATORY PROTEIN DESR"/>
    <property type="match status" value="1"/>
</dbReference>
<keyword evidence="4" id="KW-1185">Reference proteome</keyword>
<dbReference type="InterPro" id="IPR039420">
    <property type="entry name" value="WalR-like"/>
</dbReference>
<dbReference type="Pfam" id="PF00196">
    <property type="entry name" value="GerE"/>
    <property type="match status" value="1"/>
</dbReference>
<dbReference type="Proteomes" id="UP000037397">
    <property type="component" value="Unassembled WGS sequence"/>
</dbReference>
<feature type="domain" description="HTH luxR-type" evidence="2">
    <location>
        <begin position="138"/>
        <end position="203"/>
    </location>
</feature>
<accession>A0A0L6CL68</accession>
<organism evidence="3 4">
    <name type="scientific">Luteipulveratus halotolerans</name>
    <dbReference type="NCBI Taxonomy" id="1631356"/>
    <lineage>
        <taxon>Bacteria</taxon>
        <taxon>Bacillati</taxon>
        <taxon>Actinomycetota</taxon>
        <taxon>Actinomycetes</taxon>
        <taxon>Micrococcales</taxon>
        <taxon>Dermacoccaceae</taxon>
        <taxon>Luteipulveratus</taxon>
    </lineage>
</organism>
<dbReference type="AlphaFoldDB" id="A0A0L6CL68"/>
<dbReference type="PROSITE" id="PS50043">
    <property type="entry name" value="HTH_LUXR_2"/>
    <property type="match status" value="1"/>
</dbReference>
<dbReference type="CDD" id="cd06170">
    <property type="entry name" value="LuxR_C_like"/>
    <property type="match status" value="1"/>
</dbReference>
<dbReference type="SUPFAM" id="SSF46894">
    <property type="entry name" value="C-terminal effector domain of the bipartite response regulators"/>
    <property type="match status" value="1"/>
</dbReference>
<protein>
    <submittedName>
        <fullName evidence="3">LuxR family transcriptional regulator</fullName>
    </submittedName>
</protein>
<dbReference type="OrthoDB" id="9816529at2"/>
<dbReference type="InterPro" id="IPR011006">
    <property type="entry name" value="CheY-like_superfamily"/>
</dbReference>
<dbReference type="GO" id="GO:0006355">
    <property type="term" value="P:regulation of DNA-templated transcription"/>
    <property type="evidence" value="ECO:0007669"/>
    <property type="project" value="InterPro"/>
</dbReference>
<dbReference type="InterPro" id="IPR016032">
    <property type="entry name" value="Sig_transdc_resp-reg_C-effctor"/>
</dbReference>
<evidence type="ECO:0000313" key="3">
    <source>
        <dbReference type="EMBL" id="KNX38536.1"/>
    </source>
</evidence>